<feature type="compositionally biased region" description="Basic and acidic residues" evidence="12">
    <location>
        <begin position="49"/>
        <end position="58"/>
    </location>
</feature>
<evidence type="ECO:0000256" key="5">
    <source>
        <dbReference type="ARBA" id="ARBA00022741"/>
    </source>
</evidence>
<evidence type="ECO:0000256" key="9">
    <source>
        <dbReference type="ARBA" id="ARBA00022946"/>
    </source>
</evidence>
<feature type="compositionally biased region" description="Low complexity" evidence="12">
    <location>
        <begin position="820"/>
        <end position="835"/>
    </location>
</feature>
<keyword evidence="7" id="KW-0347">Helicase</keyword>
<reference evidence="14 15" key="1">
    <citation type="journal article" date="2011" name="J. Gen. Appl. Microbiol.">
        <title>Draft genome sequencing of the enigmatic yeast Saitoella complicata.</title>
        <authorList>
            <person name="Nishida H."/>
            <person name="Hamamoto M."/>
            <person name="Sugiyama J."/>
        </authorList>
    </citation>
    <scope>NUCLEOTIDE SEQUENCE [LARGE SCALE GENOMIC DNA]</scope>
    <source>
        <strain evidence="14 15">NRRL Y-17804</strain>
    </source>
</reference>
<evidence type="ECO:0000313" key="15">
    <source>
        <dbReference type="Proteomes" id="UP000033140"/>
    </source>
</evidence>
<feature type="region of interest" description="Disordered" evidence="12">
    <location>
        <begin position="34"/>
        <end position="58"/>
    </location>
</feature>
<keyword evidence="9" id="KW-0809">Transit peptide</keyword>
<dbReference type="PANTHER" id="PTHR12131">
    <property type="entry name" value="ATP-DEPENDENT RNA AND DNA HELICASE"/>
    <property type="match status" value="1"/>
</dbReference>
<keyword evidence="8" id="KW-0067">ATP-binding</keyword>
<evidence type="ECO:0000256" key="8">
    <source>
        <dbReference type="ARBA" id="ARBA00022840"/>
    </source>
</evidence>
<comment type="caution">
    <text evidence="14">The sequence shown here is derived from an EMBL/GenBank/DDBJ whole genome shotgun (WGS) entry which is preliminary data.</text>
</comment>
<comment type="catalytic activity">
    <reaction evidence="11">
        <text>ATP + H2O = ADP + phosphate + H(+)</text>
        <dbReference type="Rhea" id="RHEA:13065"/>
        <dbReference type="ChEBI" id="CHEBI:15377"/>
        <dbReference type="ChEBI" id="CHEBI:15378"/>
        <dbReference type="ChEBI" id="CHEBI:30616"/>
        <dbReference type="ChEBI" id="CHEBI:43474"/>
        <dbReference type="ChEBI" id="CHEBI:456216"/>
        <dbReference type="EC" id="3.6.4.13"/>
    </reaction>
</comment>
<evidence type="ECO:0000256" key="4">
    <source>
        <dbReference type="ARBA" id="ARBA00012552"/>
    </source>
</evidence>
<evidence type="ECO:0000256" key="1">
    <source>
        <dbReference type="ARBA" id="ARBA00001936"/>
    </source>
</evidence>
<dbReference type="InterPro" id="IPR041082">
    <property type="entry name" value="Suv3_C_1"/>
</dbReference>
<feature type="compositionally biased region" description="Basic and acidic residues" evidence="12">
    <location>
        <begin position="836"/>
        <end position="857"/>
    </location>
</feature>
<keyword evidence="15" id="KW-1185">Reference proteome</keyword>
<comment type="subcellular location">
    <subcellularLocation>
        <location evidence="3">Mitochondrion</location>
    </subcellularLocation>
</comment>
<comment type="cofactor">
    <cofactor evidence="2">
        <name>Mg(2+)</name>
        <dbReference type="ChEBI" id="CHEBI:18420"/>
    </cofactor>
</comment>
<evidence type="ECO:0000256" key="7">
    <source>
        <dbReference type="ARBA" id="ARBA00022806"/>
    </source>
</evidence>
<dbReference type="GO" id="GO:0003724">
    <property type="term" value="F:RNA helicase activity"/>
    <property type="evidence" value="ECO:0007669"/>
    <property type="project" value="UniProtKB-EC"/>
</dbReference>
<dbReference type="EMBL" id="BACD03000039">
    <property type="protein sequence ID" value="GAO50963.1"/>
    <property type="molecule type" value="Genomic_DNA"/>
</dbReference>
<dbReference type="Gene3D" id="1.20.58.1080">
    <property type="match status" value="1"/>
</dbReference>
<feature type="region of interest" description="Disordered" evidence="12">
    <location>
        <begin position="820"/>
        <end position="866"/>
    </location>
</feature>
<dbReference type="Pfam" id="PF12513">
    <property type="entry name" value="SUV3_C"/>
    <property type="match status" value="1"/>
</dbReference>
<dbReference type="STRING" id="698492.A0A0E9NME5"/>
<dbReference type="FunFam" id="3.40.50.300:FF:000269">
    <property type="entry name" value="ATP-dependent RNA helicase SUPV3L1, mitochondrial"/>
    <property type="match status" value="1"/>
</dbReference>
<evidence type="ECO:0000259" key="13">
    <source>
        <dbReference type="PROSITE" id="PS51194"/>
    </source>
</evidence>
<dbReference type="Gene3D" id="3.40.50.300">
    <property type="entry name" value="P-loop containing nucleotide triphosphate hydrolases"/>
    <property type="match status" value="2"/>
</dbReference>
<dbReference type="PROSITE" id="PS51194">
    <property type="entry name" value="HELICASE_CTER"/>
    <property type="match status" value="1"/>
</dbReference>
<keyword evidence="6" id="KW-0378">Hydrolase</keyword>
<feature type="region of interest" description="Disordered" evidence="12">
    <location>
        <begin position="749"/>
        <end position="791"/>
    </location>
</feature>
<keyword evidence="10" id="KW-0496">Mitochondrion</keyword>
<protein>
    <recommendedName>
        <fullName evidence="4">RNA helicase</fullName>
        <ecNumber evidence="4">3.6.4.13</ecNumber>
    </recommendedName>
</protein>
<proteinExistence type="predicted"/>
<dbReference type="Pfam" id="PF00271">
    <property type="entry name" value="Helicase_C"/>
    <property type="match status" value="1"/>
</dbReference>
<evidence type="ECO:0000256" key="12">
    <source>
        <dbReference type="SAM" id="MobiDB-lite"/>
    </source>
</evidence>
<dbReference type="GO" id="GO:0016787">
    <property type="term" value="F:hydrolase activity"/>
    <property type="evidence" value="ECO:0007669"/>
    <property type="project" value="UniProtKB-KW"/>
</dbReference>
<dbReference type="Pfam" id="PF22527">
    <property type="entry name" value="DEXQc_Suv3"/>
    <property type="match status" value="1"/>
</dbReference>
<comment type="cofactor">
    <cofactor evidence="1">
        <name>Mn(2+)</name>
        <dbReference type="ChEBI" id="CHEBI:29035"/>
    </cofactor>
</comment>
<keyword evidence="5" id="KW-0547">Nucleotide-binding</keyword>
<dbReference type="GO" id="GO:0000965">
    <property type="term" value="P:mitochondrial RNA 3'-end processing"/>
    <property type="evidence" value="ECO:0007669"/>
    <property type="project" value="TreeGrafter"/>
</dbReference>
<evidence type="ECO:0000256" key="6">
    <source>
        <dbReference type="ARBA" id="ARBA00022801"/>
    </source>
</evidence>
<dbReference type="InterPro" id="IPR001650">
    <property type="entry name" value="Helicase_C-like"/>
</dbReference>
<gene>
    <name evidence="14" type="ORF">G7K_5079-t1</name>
</gene>
<name>A0A0E9NME5_SAICN</name>
<accession>A0A0E9NME5</accession>
<dbReference type="InterPro" id="IPR055206">
    <property type="entry name" value="DEXQc_SUV3"/>
</dbReference>
<dbReference type="Gene3D" id="1.20.272.40">
    <property type="match status" value="1"/>
</dbReference>
<dbReference type="Proteomes" id="UP000033140">
    <property type="component" value="Unassembled WGS sequence"/>
</dbReference>
<dbReference type="CDD" id="cd17913">
    <property type="entry name" value="DEXQc_Suv3"/>
    <property type="match status" value="1"/>
</dbReference>
<dbReference type="InterPro" id="IPR050699">
    <property type="entry name" value="RNA-DNA_Helicase"/>
</dbReference>
<feature type="domain" description="Helicase C-terminal" evidence="13">
    <location>
        <begin position="385"/>
        <end position="534"/>
    </location>
</feature>
<evidence type="ECO:0000256" key="2">
    <source>
        <dbReference type="ARBA" id="ARBA00001946"/>
    </source>
</evidence>
<reference evidence="14 15" key="2">
    <citation type="journal article" date="2014" name="J. Gen. Appl. Microbiol.">
        <title>The early diverging ascomycetous budding yeast Saitoella complicata has three histone deacetylases belonging to the Clr6, Hos2, and Rpd3 lineages.</title>
        <authorList>
            <person name="Nishida H."/>
            <person name="Matsumoto T."/>
            <person name="Kondo S."/>
            <person name="Hamamoto M."/>
            <person name="Yoshikawa H."/>
        </authorList>
    </citation>
    <scope>NUCLEOTIDE SEQUENCE [LARGE SCALE GENOMIC DNA]</scope>
    <source>
        <strain evidence="14 15">NRRL Y-17804</strain>
    </source>
</reference>
<evidence type="ECO:0000256" key="3">
    <source>
        <dbReference type="ARBA" id="ARBA00004173"/>
    </source>
</evidence>
<dbReference type="CDD" id="cd18805">
    <property type="entry name" value="SF2_C_suv3"/>
    <property type="match status" value="1"/>
</dbReference>
<evidence type="ECO:0000313" key="14">
    <source>
        <dbReference type="EMBL" id="GAO50963.1"/>
    </source>
</evidence>
<evidence type="ECO:0000256" key="10">
    <source>
        <dbReference type="ARBA" id="ARBA00023128"/>
    </source>
</evidence>
<dbReference type="InterPro" id="IPR022192">
    <property type="entry name" value="SUV3_C"/>
</dbReference>
<dbReference type="GO" id="GO:0045025">
    <property type="term" value="C:mitochondrial degradosome"/>
    <property type="evidence" value="ECO:0007669"/>
    <property type="project" value="TreeGrafter"/>
</dbReference>
<dbReference type="GO" id="GO:0005524">
    <property type="term" value="F:ATP binding"/>
    <property type="evidence" value="ECO:0007669"/>
    <property type="project" value="UniProtKB-KW"/>
</dbReference>
<dbReference type="SMART" id="SM00490">
    <property type="entry name" value="HELICc"/>
    <property type="match status" value="1"/>
</dbReference>
<organism evidence="14 15">
    <name type="scientific">Saitoella complicata (strain BCRC 22490 / CBS 7301 / JCM 7358 / NBRC 10748 / NRRL Y-17804)</name>
    <dbReference type="NCBI Taxonomy" id="698492"/>
    <lineage>
        <taxon>Eukaryota</taxon>
        <taxon>Fungi</taxon>
        <taxon>Dikarya</taxon>
        <taxon>Ascomycota</taxon>
        <taxon>Taphrinomycotina</taxon>
        <taxon>Taphrinomycotina incertae sedis</taxon>
        <taxon>Saitoella</taxon>
    </lineage>
</organism>
<sequence>MIHSQRLSLRTTCSCPSRSTRTFASTSICLRDRLAPAKRTADPPPPPPRRREQSISRDIRIPNFFHGVPRRNPQNNASQLQQPHFKSTPFGAEDVPYHQFRLILERRLDRIISNPIYSSRSKLSKQRIGEKEYNLAWSAFREALLSGPEQQYNSPPKNDKFARGAAEVPDLFELRKTYVERGSAALATLLTESFETYAIAHATPKSDLALQHSVADARYPGEWYPAAREMSRHITLHVGPTNSGKTHSALNRLASAERGLFAGPLRLLALEIWERMNKMGVPCNLITGDEKREVEGAGIVSSTIEMTDLDHPYDVAVFDEIQMIGDVERGGGWTNALLGVRAKEIHLCGEESVVDLVTRLAESVGDTVEVKRYQRLGALEVQEKSLEGDLSKIENGDCVVTFSRKNIFAIKRKIEEMTGKRCAVIYGSLPPETRAAQASLFNDPDSGFDVLVASDAIGMGLNLSIKRIVFETLQKWDGQKQVQITPPQIKQIAGRAGRYKPNTRTSESAVIEEPLTEPIPGYVTTLTPRDMPVLAAAMKTPVKQLPKAGLQPGPGIMGRFGALFPVETPYMVVMKRFYSMLKMSSLYFPSVGQNLWETAGVVSRVKGLTFEQHWILSMAPVKLTDPRSVAALLDMAQKIATETDGSILAIRGIDLEALDDGMPRTTESLQRIESLHRVLGMYTWLCAKFPKVLTSASEATMLKTVCEETMDQALRELAYEKLKRKEGALRESERWGYAMEMRAMQSRQFGARDGRSGGGGQNSVKDDMEDPGFFGDRHESHGMPRNTPLRPILKRGNWAKKLTVSAPQVSAAEHLVQALRRAGPRAPAPAPATARGYDRESERRKATFEELPGETHSRGNKGRGRA</sequence>
<dbReference type="AlphaFoldDB" id="A0A0E9NME5"/>
<dbReference type="InterPro" id="IPR027417">
    <property type="entry name" value="P-loop_NTPase"/>
</dbReference>
<dbReference type="Pfam" id="PF18147">
    <property type="entry name" value="Suv3_C_1"/>
    <property type="match status" value="1"/>
</dbReference>
<dbReference type="InterPro" id="IPR044774">
    <property type="entry name" value="Suv3_DEXQc"/>
</dbReference>
<reference evidence="14 15" key="3">
    <citation type="journal article" date="2015" name="Genome Announc.">
        <title>Draft Genome Sequence of the Archiascomycetous Yeast Saitoella complicata.</title>
        <authorList>
            <person name="Yamauchi K."/>
            <person name="Kondo S."/>
            <person name="Hamamoto M."/>
            <person name="Takahashi Y."/>
            <person name="Ogura Y."/>
            <person name="Hayashi T."/>
            <person name="Nishida H."/>
        </authorList>
    </citation>
    <scope>NUCLEOTIDE SEQUENCE [LARGE SCALE GENOMIC DNA]</scope>
    <source>
        <strain evidence="14 15">NRRL Y-17804</strain>
    </source>
</reference>
<dbReference type="PANTHER" id="PTHR12131:SF1">
    <property type="entry name" value="ATP-DEPENDENT RNA HELICASE SUPV3L1, MITOCHONDRIAL-RELATED"/>
    <property type="match status" value="1"/>
</dbReference>
<dbReference type="EC" id="3.6.4.13" evidence="4"/>
<dbReference type="SUPFAM" id="SSF52540">
    <property type="entry name" value="P-loop containing nucleoside triphosphate hydrolases"/>
    <property type="match status" value="1"/>
</dbReference>
<evidence type="ECO:0000256" key="11">
    <source>
        <dbReference type="ARBA" id="ARBA00047984"/>
    </source>
</evidence>
<dbReference type="FunFam" id="3.40.50.300:FF:000957">
    <property type="entry name" value="ATP-dependent RNA helicase SUV3L, mitochondrial"/>
    <property type="match status" value="1"/>
</dbReference>